<sequence>MHKLLLLLLLLCPQCWRWGHWHSSATASIANSQLAELQSAQKKRFHSLTQSAIIRRREEESKIYQLILGFRGLLLSFLQGCCRLTGRWPV</sequence>
<gene>
    <name evidence="1" type="ORF">O6H91_15G038400</name>
</gene>
<organism evidence="1 2">
    <name type="scientific">Diphasiastrum complanatum</name>
    <name type="common">Issler's clubmoss</name>
    <name type="synonym">Lycopodium complanatum</name>
    <dbReference type="NCBI Taxonomy" id="34168"/>
    <lineage>
        <taxon>Eukaryota</taxon>
        <taxon>Viridiplantae</taxon>
        <taxon>Streptophyta</taxon>
        <taxon>Embryophyta</taxon>
        <taxon>Tracheophyta</taxon>
        <taxon>Lycopodiopsida</taxon>
        <taxon>Lycopodiales</taxon>
        <taxon>Lycopodiaceae</taxon>
        <taxon>Lycopodioideae</taxon>
        <taxon>Diphasiastrum</taxon>
    </lineage>
</organism>
<reference evidence="2" key="1">
    <citation type="journal article" date="2024" name="Proc. Natl. Acad. Sci. U.S.A.">
        <title>Extraordinary preservation of gene collinearity over three hundred million years revealed in homosporous lycophytes.</title>
        <authorList>
            <person name="Li C."/>
            <person name="Wickell D."/>
            <person name="Kuo L.Y."/>
            <person name="Chen X."/>
            <person name="Nie B."/>
            <person name="Liao X."/>
            <person name="Peng D."/>
            <person name="Ji J."/>
            <person name="Jenkins J."/>
            <person name="Williams M."/>
            <person name="Shu S."/>
            <person name="Plott C."/>
            <person name="Barry K."/>
            <person name="Rajasekar S."/>
            <person name="Grimwood J."/>
            <person name="Han X."/>
            <person name="Sun S."/>
            <person name="Hou Z."/>
            <person name="He W."/>
            <person name="Dai G."/>
            <person name="Sun C."/>
            <person name="Schmutz J."/>
            <person name="Leebens-Mack J.H."/>
            <person name="Li F.W."/>
            <person name="Wang L."/>
        </authorList>
    </citation>
    <scope>NUCLEOTIDE SEQUENCE [LARGE SCALE GENOMIC DNA]</scope>
    <source>
        <strain evidence="2">cv. PW_Plant_1</strain>
    </source>
</reference>
<evidence type="ECO:0000313" key="1">
    <source>
        <dbReference type="EMBL" id="KAJ7529216.1"/>
    </source>
</evidence>
<keyword evidence="2" id="KW-1185">Reference proteome</keyword>
<proteinExistence type="predicted"/>
<name>A0ACC2BHJ6_DIPCM</name>
<evidence type="ECO:0000313" key="2">
    <source>
        <dbReference type="Proteomes" id="UP001162992"/>
    </source>
</evidence>
<dbReference type="EMBL" id="CM055106">
    <property type="protein sequence ID" value="KAJ7529216.1"/>
    <property type="molecule type" value="Genomic_DNA"/>
</dbReference>
<accession>A0ACC2BHJ6</accession>
<dbReference type="Proteomes" id="UP001162992">
    <property type="component" value="Chromosome 15"/>
</dbReference>
<protein>
    <submittedName>
        <fullName evidence="1">Uncharacterized protein</fullName>
    </submittedName>
</protein>
<comment type="caution">
    <text evidence="1">The sequence shown here is derived from an EMBL/GenBank/DDBJ whole genome shotgun (WGS) entry which is preliminary data.</text>
</comment>